<sequence length="315" mass="36687">MYTLDNFQEIAFSGYDYVLPIQTVTTVRNLSNELGIILTSQPTSTISTERPKLFKLRPGAVNRKPKAENETWEKAPAFKTTKLAQKEGVEKLMNDIRICLNKISSKNYDKQRDMIIQYVKQMDSNREELAKITKSIFDIASSNKFYSELYALLYKELTDEFPHFKEIVGTIITEYIENIHTIRYVDPKVDYDKYCENNKENDKRKAMTAFIVNLAKNTIFNNEIVIEIIIKLQEMVLKYIDEPEKTNEVEEITENIFIFVTMSLKEMSTSSSWSSVIENTKKCSQSKIKEHISMSSRALFKYMDILDFVKKNSLV</sequence>
<proteinExistence type="predicted"/>
<dbReference type="Gene3D" id="1.25.40.180">
    <property type="match status" value="1"/>
</dbReference>
<dbReference type="SUPFAM" id="SSF48371">
    <property type="entry name" value="ARM repeat"/>
    <property type="match status" value="1"/>
</dbReference>
<dbReference type="AlphaFoldDB" id="A0A6C0JIS7"/>
<protein>
    <recommendedName>
        <fullName evidence="2">MIF4G domain-containing protein</fullName>
    </recommendedName>
</protein>
<name>A0A6C0JIS7_9ZZZZ</name>
<accession>A0A6C0JIS7</accession>
<dbReference type="InterPro" id="IPR016024">
    <property type="entry name" value="ARM-type_fold"/>
</dbReference>
<dbReference type="EMBL" id="MN740404">
    <property type="protein sequence ID" value="QHU04696.1"/>
    <property type="molecule type" value="Genomic_DNA"/>
</dbReference>
<organism evidence="1">
    <name type="scientific">viral metagenome</name>
    <dbReference type="NCBI Taxonomy" id="1070528"/>
    <lineage>
        <taxon>unclassified sequences</taxon>
        <taxon>metagenomes</taxon>
        <taxon>organismal metagenomes</taxon>
    </lineage>
</organism>
<reference evidence="1" key="1">
    <citation type="journal article" date="2020" name="Nature">
        <title>Giant virus diversity and host interactions through global metagenomics.</title>
        <authorList>
            <person name="Schulz F."/>
            <person name="Roux S."/>
            <person name="Paez-Espino D."/>
            <person name="Jungbluth S."/>
            <person name="Walsh D.A."/>
            <person name="Denef V.J."/>
            <person name="McMahon K.D."/>
            <person name="Konstantinidis K.T."/>
            <person name="Eloe-Fadrosh E.A."/>
            <person name="Kyrpides N.C."/>
            <person name="Woyke T."/>
        </authorList>
    </citation>
    <scope>NUCLEOTIDE SEQUENCE</scope>
    <source>
        <strain evidence="1">GVMAG-M-3300027708-5</strain>
    </source>
</reference>
<evidence type="ECO:0000313" key="1">
    <source>
        <dbReference type="EMBL" id="QHU04696.1"/>
    </source>
</evidence>
<evidence type="ECO:0008006" key="2">
    <source>
        <dbReference type="Google" id="ProtNLM"/>
    </source>
</evidence>